<proteinExistence type="predicted"/>
<evidence type="ECO:0000256" key="1">
    <source>
        <dbReference type="SAM" id="MobiDB-lite"/>
    </source>
</evidence>
<evidence type="ECO:0000256" key="2">
    <source>
        <dbReference type="SAM" id="Phobius"/>
    </source>
</evidence>
<comment type="caution">
    <text evidence="3">The sequence shown here is derived from an EMBL/GenBank/DDBJ whole genome shotgun (WGS) entry which is preliminary data.</text>
</comment>
<accession>A0ABU7MLW5</accession>
<dbReference type="NCBIfam" id="NF045846">
    <property type="entry name" value="MSC0882_dom"/>
    <property type="match status" value="1"/>
</dbReference>
<name>A0ABU7MLW5_9BACT</name>
<dbReference type="SUPFAM" id="SSF103473">
    <property type="entry name" value="MFS general substrate transporter"/>
    <property type="match status" value="1"/>
</dbReference>
<feature type="transmembrane region" description="Helical" evidence="2">
    <location>
        <begin position="304"/>
        <end position="325"/>
    </location>
</feature>
<dbReference type="EMBL" id="JAZDWZ010000002">
    <property type="protein sequence ID" value="MEE3928168.1"/>
    <property type="molecule type" value="Genomic_DNA"/>
</dbReference>
<dbReference type="InterPro" id="IPR059214">
    <property type="entry name" value="MSC_0882-like"/>
</dbReference>
<feature type="transmembrane region" description="Helical" evidence="2">
    <location>
        <begin position="73"/>
        <end position="96"/>
    </location>
</feature>
<sequence>MQDFNNNSNNEESQYTSYSKSNYSHKTSETNYSNESYVKSRLPFASHVLIPDPKGELSPHAYSVIRREKRIRFFSLILWSLIFVASLLAILGVVLATKVDINLGVGNIDKAKQTVKANPVGWYILFGISGFISFILMVRNIFDVTSWKNTEKEIRNNFSSGDQAASIMFHKTYRNIVMKNVRTLWGLIFFVTFFGIYLLTTFLLYYYFVVQEGNKIEIYWELLNLNISGDLGKALENLYNGKTLLVIILGAILVAAAIGLYVFVWIIDKKRLNDLTRYLGPNAHDIIEKVQHSKEQKNKFWLKAYIISVLAFIFLPIVLVAWALWRGIIRRK</sequence>
<feature type="transmembrane region" description="Helical" evidence="2">
    <location>
        <begin position="120"/>
        <end position="142"/>
    </location>
</feature>
<keyword evidence="2" id="KW-1133">Transmembrane helix</keyword>
<dbReference type="RefSeq" id="WP_330500580.1">
    <property type="nucleotide sequence ID" value="NZ_JAZDWZ010000002.1"/>
</dbReference>
<keyword evidence="2" id="KW-0812">Transmembrane</keyword>
<gene>
    <name evidence="3" type="ORF">V2E24_01070</name>
</gene>
<feature type="region of interest" description="Disordered" evidence="1">
    <location>
        <begin position="1"/>
        <end position="29"/>
    </location>
</feature>
<dbReference type="InterPro" id="IPR036259">
    <property type="entry name" value="MFS_trans_sf"/>
</dbReference>
<organism evidence="3 4">
    <name type="scientific">Mycoplasmopsis ciconiae</name>
    <dbReference type="NCBI Taxonomy" id="561067"/>
    <lineage>
        <taxon>Bacteria</taxon>
        <taxon>Bacillati</taxon>
        <taxon>Mycoplasmatota</taxon>
        <taxon>Mycoplasmoidales</taxon>
        <taxon>Metamycoplasmataceae</taxon>
        <taxon>Mycoplasmopsis</taxon>
    </lineage>
</organism>
<evidence type="ECO:0000313" key="3">
    <source>
        <dbReference type="EMBL" id="MEE3928168.1"/>
    </source>
</evidence>
<dbReference type="Proteomes" id="UP001344817">
    <property type="component" value="Unassembled WGS sequence"/>
</dbReference>
<keyword evidence="4" id="KW-1185">Reference proteome</keyword>
<keyword evidence="2" id="KW-0472">Membrane</keyword>
<feature type="transmembrane region" description="Helical" evidence="2">
    <location>
        <begin position="184"/>
        <end position="208"/>
    </location>
</feature>
<feature type="transmembrane region" description="Helical" evidence="2">
    <location>
        <begin position="244"/>
        <end position="267"/>
    </location>
</feature>
<protein>
    <submittedName>
        <fullName evidence="3">Uncharacterized protein</fullName>
    </submittedName>
</protein>
<evidence type="ECO:0000313" key="4">
    <source>
        <dbReference type="Proteomes" id="UP001344817"/>
    </source>
</evidence>
<reference evidence="3" key="1">
    <citation type="submission" date="2024-01" db="EMBL/GenBank/DDBJ databases">
        <title>Genome sequence of Mycoplasma ciconiae type strain DSM 25251.</title>
        <authorList>
            <person name="Spergser J."/>
        </authorList>
    </citation>
    <scope>NUCLEOTIDE SEQUENCE [LARGE SCALE GENOMIC DNA]</scope>
    <source>
        <strain evidence="3">DSM 25251</strain>
    </source>
</reference>